<reference evidence="2 4" key="1">
    <citation type="journal article" date="2008" name="Science">
        <title>The Physcomitrella genome reveals evolutionary insights into the conquest of land by plants.</title>
        <authorList>
            <person name="Rensing S."/>
            <person name="Lang D."/>
            <person name="Zimmer A."/>
            <person name="Terry A."/>
            <person name="Salamov A."/>
            <person name="Shapiro H."/>
            <person name="Nishiyama T."/>
            <person name="Perroud P.-F."/>
            <person name="Lindquist E."/>
            <person name="Kamisugi Y."/>
            <person name="Tanahashi T."/>
            <person name="Sakakibara K."/>
            <person name="Fujita T."/>
            <person name="Oishi K."/>
            <person name="Shin-I T."/>
            <person name="Kuroki Y."/>
            <person name="Toyoda A."/>
            <person name="Suzuki Y."/>
            <person name="Hashimoto A."/>
            <person name="Yamaguchi K."/>
            <person name="Sugano A."/>
            <person name="Kohara Y."/>
            <person name="Fujiyama A."/>
            <person name="Anterola A."/>
            <person name="Aoki S."/>
            <person name="Ashton N."/>
            <person name="Barbazuk W.B."/>
            <person name="Barker E."/>
            <person name="Bennetzen J."/>
            <person name="Bezanilla M."/>
            <person name="Blankenship R."/>
            <person name="Cho S.H."/>
            <person name="Dutcher S."/>
            <person name="Estelle M."/>
            <person name="Fawcett J.A."/>
            <person name="Gundlach H."/>
            <person name="Hanada K."/>
            <person name="Heyl A."/>
            <person name="Hicks K.A."/>
            <person name="Hugh J."/>
            <person name="Lohr M."/>
            <person name="Mayer K."/>
            <person name="Melkozernov A."/>
            <person name="Murata T."/>
            <person name="Nelson D."/>
            <person name="Pils B."/>
            <person name="Prigge M."/>
            <person name="Reiss B."/>
            <person name="Renner T."/>
            <person name="Rombauts S."/>
            <person name="Rushton P."/>
            <person name="Sanderfoot A."/>
            <person name="Schween G."/>
            <person name="Shiu S.-H."/>
            <person name="Stueber K."/>
            <person name="Theodoulou F.L."/>
            <person name="Tu H."/>
            <person name="Van de Peer Y."/>
            <person name="Verrier P.J."/>
            <person name="Waters E."/>
            <person name="Wood A."/>
            <person name="Yang L."/>
            <person name="Cove D."/>
            <person name="Cuming A."/>
            <person name="Hasebe M."/>
            <person name="Lucas S."/>
            <person name="Mishler D.B."/>
            <person name="Reski R."/>
            <person name="Grigoriev I."/>
            <person name="Quatrano R.S."/>
            <person name="Boore J.L."/>
        </authorList>
    </citation>
    <scope>NUCLEOTIDE SEQUENCE [LARGE SCALE GENOMIC DNA]</scope>
    <source>
        <strain evidence="3 4">cv. Gransden 2004</strain>
    </source>
</reference>
<gene>
    <name evidence="2" type="ORF">PHYPA_017422</name>
</gene>
<reference evidence="3" key="3">
    <citation type="submission" date="2020-12" db="UniProtKB">
        <authorList>
            <consortium name="EnsemblPlants"/>
        </authorList>
    </citation>
    <scope>IDENTIFICATION</scope>
</reference>
<reference evidence="2 4" key="2">
    <citation type="journal article" date="2018" name="Plant J.">
        <title>The Physcomitrella patens chromosome-scale assembly reveals moss genome structure and evolution.</title>
        <authorList>
            <person name="Lang D."/>
            <person name="Ullrich K.K."/>
            <person name="Murat F."/>
            <person name="Fuchs J."/>
            <person name="Jenkins J."/>
            <person name="Haas F.B."/>
            <person name="Piednoel M."/>
            <person name="Gundlach H."/>
            <person name="Van Bel M."/>
            <person name="Meyberg R."/>
            <person name="Vives C."/>
            <person name="Morata J."/>
            <person name="Symeonidi A."/>
            <person name="Hiss M."/>
            <person name="Muchero W."/>
            <person name="Kamisugi Y."/>
            <person name="Saleh O."/>
            <person name="Blanc G."/>
            <person name="Decker E.L."/>
            <person name="van Gessel N."/>
            <person name="Grimwood J."/>
            <person name="Hayes R.D."/>
            <person name="Graham S.W."/>
            <person name="Gunter L.E."/>
            <person name="McDaniel S.F."/>
            <person name="Hoernstein S.N.W."/>
            <person name="Larsson A."/>
            <person name="Li F.W."/>
            <person name="Perroud P.F."/>
            <person name="Phillips J."/>
            <person name="Ranjan P."/>
            <person name="Rokshar D.S."/>
            <person name="Rothfels C.J."/>
            <person name="Schneider L."/>
            <person name="Shu S."/>
            <person name="Stevenson D.W."/>
            <person name="Thummler F."/>
            <person name="Tillich M."/>
            <person name="Villarreal Aguilar J.C."/>
            <person name="Widiez T."/>
            <person name="Wong G.K."/>
            <person name="Wymore A."/>
            <person name="Zhang Y."/>
            <person name="Zimmer A.D."/>
            <person name="Quatrano R.S."/>
            <person name="Mayer K.F.X."/>
            <person name="Goodstein D."/>
            <person name="Casacuberta J.M."/>
            <person name="Vandepoele K."/>
            <person name="Reski R."/>
            <person name="Cuming A.C."/>
            <person name="Tuskan G.A."/>
            <person name="Maumus F."/>
            <person name="Salse J."/>
            <person name="Schmutz J."/>
            <person name="Rensing S.A."/>
        </authorList>
    </citation>
    <scope>NUCLEOTIDE SEQUENCE [LARGE SCALE GENOMIC DNA]</scope>
    <source>
        <strain evidence="3 4">cv. Gransden 2004</strain>
    </source>
</reference>
<name>A0A2K1JM26_PHYPA</name>
<dbReference type="EMBL" id="ABEU02000013">
    <property type="protein sequence ID" value="PNR42592.1"/>
    <property type="molecule type" value="Genomic_DNA"/>
</dbReference>
<accession>A0A2K1JM26</accession>
<sequence>MLAFMHPSVVDAHPVFRVWDDLALAEELLAFFPQERQILLLRIVPYGCAVLLHVQSRPVQDAPHVSVDEVGILVADAGARLRVEVELPGGHRVDPADVVAETLPGSSGHHVFQPFLDFALPDLNLGDKLSHRLLAHPDLSHGLLSHIFLSSTEPVAYLGKSPRCPHSDSPQSKPRIKVSKKTSSHAPGESRKRTGLEGALKMAVRFQ</sequence>
<evidence type="ECO:0000313" key="3">
    <source>
        <dbReference type="EnsemblPlants" id="Pp3c13_15420V3.1"/>
    </source>
</evidence>
<evidence type="ECO:0000313" key="4">
    <source>
        <dbReference type="Proteomes" id="UP000006727"/>
    </source>
</evidence>
<dbReference type="AlphaFoldDB" id="A0A2K1JM26"/>
<dbReference type="Gramene" id="Pp3c13_15420V3.2">
    <property type="protein sequence ID" value="Pp3c13_15420V3.2"/>
    <property type="gene ID" value="Pp3c13_15420"/>
</dbReference>
<dbReference type="InParanoid" id="A0A2K1JM26"/>
<dbReference type="EnsemblPlants" id="Pp3c13_15420V3.1">
    <property type="protein sequence ID" value="Pp3c13_15420V3.1"/>
    <property type="gene ID" value="Pp3c13_15420"/>
</dbReference>
<protein>
    <submittedName>
        <fullName evidence="2 3">Uncharacterized protein</fullName>
    </submittedName>
</protein>
<dbReference type="Gramene" id="Pp3c13_15420V3.1">
    <property type="protein sequence ID" value="Pp3c13_15420V3.1"/>
    <property type="gene ID" value="Pp3c13_15420"/>
</dbReference>
<keyword evidence="4" id="KW-1185">Reference proteome</keyword>
<feature type="compositionally biased region" description="Basic residues" evidence="1">
    <location>
        <begin position="174"/>
        <end position="183"/>
    </location>
</feature>
<evidence type="ECO:0000256" key="1">
    <source>
        <dbReference type="SAM" id="MobiDB-lite"/>
    </source>
</evidence>
<evidence type="ECO:0000313" key="2">
    <source>
        <dbReference type="EMBL" id="PNR42592.1"/>
    </source>
</evidence>
<dbReference type="Proteomes" id="UP000006727">
    <property type="component" value="Chromosome 13"/>
</dbReference>
<feature type="region of interest" description="Disordered" evidence="1">
    <location>
        <begin position="160"/>
        <end position="198"/>
    </location>
</feature>
<dbReference type="EnsemblPlants" id="Pp3c13_15420V3.2">
    <property type="protein sequence ID" value="Pp3c13_15420V3.2"/>
    <property type="gene ID" value="Pp3c13_15420"/>
</dbReference>
<organism evidence="2">
    <name type="scientific">Physcomitrium patens</name>
    <name type="common">Spreading-leaved earth moss</name>
    <name type="synonym">Physcomitrella patens</name>
    <dbReference type="NCBI Taxonomy" id="3218"/>
    <lineage>
        <taxon>Eukaryota</taxon>
        <taxon>Viridiplantae</taxon>
        <taxon>Streptophyta</taxon>
        <taxon>Embryophyta</taxon>
        <taxon>Bryophyta</taxon>
        <taxon>Bryophytina</taxon>
        <taxon>Bryopsida</taxon>
        <taxon>Funariidae</taxon>
        <taxon>Funariales</taxon>
        <taxon>Funariaceae</taxon>
        <taxon>Physcomitrium</taxon>
    </lineage>
</organism>
<proteinExistence type="predicted"/>